<sequence length="162" mass="18463">MLQRKDYVMLISTIAGNTQLLSFPTAVNLLLPSLFDGWITFLFSYFLIMLLHHLFYQLPTLLLVFCILFLRLHPVRITSLDCHFFQGMQQAQQCLFSRCSAMQSKIYKLRPTGRWAGGMGSKGSKIVIRVEMTLMHEDGYVVTRPKDSVGGQFYIGKSSVVS</sequence>
<dbReference type="VEuPathDB" id="FungiDB:CC77DRAFT_269751"/>
<dbReference type="AlphaFoldDB" id="A0A177DC37"/>
<evidence type="ECO:0000313" key="2">
    <source>
        <dbReference type="EMBL" id="OAG17046.1"/>
    </source>
</evidence>
<dbReference type="KEGG" id="aalt:CC77DRAFT_269751"/>
<keyword evidence="1" id="KW-0472">Membrane</keyword>
<reference evidence="2 3" key="1">
    <citation type="submission" date="2016-05" db="EMBL/GenBank/DDBJ databases">
        <title>Comparative analysis of secretome profiles of manganese(II)-oxidizing ascomycete fungi.</title>
        <authorList>
            <consortium name="DOE Joint Genome Institute"/>
            <person name="Zeiner C.A."/>
            <person name="Purvine S.O."/>
            <person name="Zink E.M."/>
            <person name="Wu S."/>
            <person name="Pasa-Tolic L."/>
            <person name="Chaput D.L."/>
            <person name="Haridas S."/>
            <person name="Grigoriev I.V."/>
            <person name="Santelli C.M."/>
            <person name="Hansel C.M."/>
        </authorList>
    </citation>
    <scope>NUCLEOTIDE SEQUENCE [LARGE SCALE GENOMIC DNA]</scope>
    <source>
        <strain evidence="2 3">SRC1lrK2f</strain>
    </source>
</reference>
<protein>
    <submittedName>
        <fullName evidence="2">Uncharacterized protein</fullName>
    </submittedName>
</protein>
<dbReference type="EMBL" id="KV441487">
    <property type="protein sequence ID" value="OAG17046.1"/>
    <property type="molecule type" value="Genomic_DNA"/>
</dbReference>
<dbReference type="RefSeq" id="XP_018382467.1">
    <property type="nucleotide sequence ID" value="XM_018530956.1"/>
</dbReference>
<dbReference type="Proteomes" id="UP000077248">
    <property type="component" value="Unassembled WGS sequence"/>
</dbReference>
<keyword evidence="1" id="KW-0812">Transmembrane</keyword>
<accession>A0A177DC37</accession>
<evidence type="ECO:0000313" key="3">
    <source>
        <dbReference type="Proteomes" id="UP000077248"/>
    </source>
</evidence>
<organism evidence="2 3">
    <name type="scientific">Alternaria alternata</name>
    <name type="common">Alternaria rot fungus</name>
    <name type="synonym">Torula alternata</name>
    <dbReference type="NCBI Taxonomy" id="5599"/>
    <lineage>
        <taxon>Eukaryota</taxon>
        <taxon>Fungi</taxon>
        <taxon>Dikarya</taxon>
        <taxon>Ascomycota</taxon>
        <taxon>Pezizomycotina</taxon>
        <taxon>Dothideomycetes</taxon>
        <taxon>Pleosporomycetidae</taxon>
        <taxon>Pleosporales</taxon>
        <taxon>Pleosporineae</taxon>
        <taxon>Pleosporaceae</taxon>
        <taxon>Alternaria</taxon>
        <taxon>Alternaria sect. Alternaria</taxon>
        <taxon>Alternaria alternata complex</taxon>
    </lineage>
</organism>
<feature type="transmembrane region" description="Helical" evidence="1">
    <location>
        <begin position="7"/>
        <end position="31"/>
    </location>
</feature>
<evidence type="ECO:0000256" key="1">
    <source>
        <dbReference type="SAM" id="Phobius"/>
    </source>
</evidence>
<name>A0A177DC37_ALTAL</name>
<keyword evidence="1" id="KW-1133">Transmembrane helix</keyword>
<dbReference type="GeneID" id="29116550"/>
<keyword evidence="3" id="KW-1185">Reference proteome</keyword>
<proteinExistence type="predicted"/>
<feature type="transmembrane region" description="Helical" evidence="1">
    <location>
        <begin position="43"/>
        <end position="70"/>
    </location>
</feature>
<gene>
    <name evidence="2" type="ORF">CC77DRAFT_269751</name>
</gene>